<feature type="transmembrane region" description="Helical" evidence="6">
    <location>
        <begin position="231"/>
        <end position="250"/>
    </location>
</feature>
<feature type="transmembrane region" description="Helical" evidence="6">
    <location>
        <begin position="306"/>
        <end position="330"/>
    </location>
</feature>
<dbReference type="PANTHER" id="PTHR30474">
    <property type="entry name" value="CELL CYCLE PROTEIN"/>
    <property type="match status" value="1"/>
</dbReference>
<evidence type="ECO:0000256" key="2">
    <source>
        <dbReference type="ARBA" id="ARBA00022692"/>
    </source>
</evidence>
<sequence>MSSIKYEKRLLLISYLLCIALFVDLALLKNPIDIGALVMGGIVIILIAYAHFIIRRFFPDGDKFLLIFSAILSFIGIAMLYRINPQFAVKQLIWFIVGITAYILIVVILPDLRSFTKYKYIYLGITAVFMPMALFIGTEVYGAKNWVKFGGFGFQPSEIGKIFFVLYLSAALSNYEDKKNIIQDFKQLVEPAAVVMAVIGCMVLQKDLGSALIFFGISVTMLFIATDKLKYVITCLLLFSAGAVASYNLFSHVRKRVIIWKDIWKYANDQSYQIVQGLFSISSGGFFGSGLGQGYPGFVPVKESDFIFAVICEEFGIIFGIGIMLLYFLLFYRGMRAALSTDDKFSQLNAVGFSAMIVMQVLVIIGGVFAVIPLTGITLPLVSYGGTSMMTMFFALGILQKISEEG</sequence>
<keyword evidence="2 6" id="KW-0812">Transmembrane</keyword>
<dbReference type="GO" id="GO:0015648">
    <property type="term" value="F:lipid-linked peptidoglycan transporter activity"/>
    <property type="evidence" value="ECO:0007669"/>
    <property type="project" value="TreeGrafter"/>
</dbReference>
<feature type="transmembrane region" description="Helical" evidence="6">
    <location>
        <begin position="120"/>
        <end position="138"/>
    </location>
</feature>
<protein>
    <submittedName>
        <fullName evidence="7">Putative FtsW-like protein</fullName>
    </submittedName>
</protein>
<accession>A0A6V8SAC3</accession>
<evidence type="ECO:0000256" key="6">
    <source>
        <dbReference type="SAM" id="Phobius"/>
    </source>
</evidence>
<feature type="transmembrane region" description="Helical" evidence="6">
    <location>
        <begin position="381"/>
        <end position="399"/>
    </location>
</feature>
<feature type="transmembrane region" description="Helical" evidence="6">
    <location>
        <begin position="158"/>
        <end position="175"/>
    </location>
</feature>
<evidence type="ECO:0000256" key="3">
    <source>
        <dbReference type="ARBA" id="ARBA00022960"/>
    </source>
</evidence>
<dbReference type="Pfam" id="PF01098">
    <property type="entry name" value="FTSW_RODA_SPOVE"/>
    <property type="match status" value="1"/>
</dbReference>
<reference evidence="7 8" key="1">
    <citation type="submission" date="2020-07" db="EMBL/GenBank/DDBJ databases">
        <title>A new beta-1,3-glucan-decomposing anaerobic bacterium isolated from anoxic soil subjected to biological soil disinfestation.</title>
        <authorList>
            <person name="Ueki A."/>
            <person name="Tonouchi A."/>
        </authorList>
    </citation>
    <scope>NUCLEOTIDE SEQUENCE [LARGE SCALE GENOMIC DNA]</scope>
    <source>
        <strain evidence="7 8">TW1</strain>
    </source>
</reference>
<feature type="transmembrane region" description="Helical" evidence="6">
    <location>
        <begin position="64"/>
        <end position="83"/>
    </location>
</feature>
<feature type="transmembrane region" description="Helical" evidence="6">
    <location>
        <begin position="351"/>
        <end position="375"/>
    </location>
</feature>
<evidence type="ECO:0000256" key="4">
    <source>
        <dbReference type="ARBA" id="ARBA00022989"/>
    </source>
</evidence>
<dbReference type="GO" id="GO:0051301">
    <property type="term" value="P:cell division"/>
    <property type="evidence" value="ECO:0007669"/>
    <property type="project" value="InterPro"/>
</dbReference>
<keyword evidence="4 6" id="KW-1133">Transmembrane helix</keyword>
<evidence type="ECO:0000313" key="7">
    <source>
        <dbReference type="EMBL" id="GFP74030.1"/>
    </source>
</evidence>
<evidence type="ECO:0000256" key="1">
    <source>
        <dbReference type="ARBA" id="ARBA00004141"/>
    </source>
</evidence>
<comment type="caution">
    <text evidence="7">The sequence shown here is derived from an EMBL/GenBank/DDBJ whole genome shotgun (WGS) entry which is preliminary data.</text>
</comment>
<feature type="transmembrane region" description="Helical" evidence="6">
    <location>
        <begin position="12"/>
        <end position="28"/>
    </location>
</feature>
<feature type="transmembrane region" description="Helical" evidence="6">
    <location>
        <begin position="34"/>
        <end position="52"/>
    </location>
</feature>
<evidence type="ECO:0000256" key="5">
    <source>
        <dbReference type="ARBA" id="ARBA00023136"/>
    </source>
</evidence>
<dbReference type="AlphaFoldDB" id="A0A6V8SAC3"/>
<dbReference type="GO" id="GO:0005886">
    <property type="term" value="C:plasma membrane"/>
    <property type="evidence" value="ECO:0007669"/>
    <property type="project" value="TreeGrafter"/>
</dbReference>
<feature type="transmembrane region" description="Helical" evidence="6">
    <location>
        <begin position="89"/>
        <end position="108"/>
    </location>
</feature>
<dbReference type="InterPro" id="IPR001182">
    <property type="entry name" value="FtsW/RodA"/>
</dbReference>
<keyword evidence="8" id="KW-1185">Reference proteome</keyword>
<dbReference type="RefSeq" id="WP_183275621.1">
    <property type="nucleotide sequence ID" value="NZ_BLZR01000001.1"/>
</dbReference>
<dbReference type="GO" id="GO:0008360">
    <property type="term" value="P:regulation of cell shape"/>
    <property type="evidence" value="ECO:0007669"/>
    <property type="project" value="UniProtKB-KW"/>
</dbReference>
<evidence type="ECO:0000313" key="8">
    <source>
        <dbReference type="Proteomes" id="UP000580568"/>
    </source>
</evidence>
<organism evidence="7 8">
    <name type="scientific">Clostridium fungisolvens</name>
    <dbReference type="NCBI Taxonomy" id="1604897"/>
    <lineage>
        <taxon>Bacteria</taxon>
        <taxon>Bacillati</taxon>
        <taxon>Bacillota</taxon>
        <taxon>Clostridia</taxon>
        <taxon>Eubacteriales</taxon>
        <taxon>Clostridiaceae</taxon>
        <taxon>Clostridium</taxon>
    </lineage>
</organism>
<keyword evidence="3" id="KW-0133">Cell shape</keyword>
<name>A0A6V8SAC3_9CLOT</name>
<dbReference type="PANTHER" id="PTHR30474:SF3">
    <property type="entry name" value="PEPTIDOGLYCAN GLYCOSYLTRANSFERASE RODA"/>
    <property type="match status" value="1"/>
</dbReference>
<proteinExistence type="predicted"/>
<feature type="transmembrane region" description="Helical" evidence="6">
    <location>
        <begin position="208"/>
        <end position="225"/>
    </location>
</feature>
<comment type="subcellular location">
    <subcellularLocation>
        <location evidence="1">Membrane</location>
        <topology evidence="1">Multi-pass membrane protein</topology>
    </subcellularLocation>
</comment>
<gene>
    <name evidence="7" type="ORF">bsdtw1_00067</name>
</gene>
<keyword evidence="5 6" id="KW-0472">Membrane</keyword>
<dbReference type="EMBL" id="BLZR01000001">
    <property type="protein sequence ID" value="GFP74030.1"/>
    <property type="molecule type" value="Genomic_DNA"/>
</dbReference>
<feature type="transmembrane region" description="Helical" evidence="6">
    <location>
        <begin position="271"/>
        <end position="291"/>
    </location>
</feature>
<dbReference type="Proteomes" id="UP000580568">
    <property type="component" value="Unassembled WGS sequence"/>
</dbReference>
<dbReference type="GO" id="GO:0032153">
    <property type="term" value="C:cell division site"/>
    <property type="evidence" value="ECO:0007669"/>
    <property type="project" value="TreeGrafter"/>
</dbReference>